<evidence type="ECO:0000256" key="5">
    <source>
        <dbReference type="ARBA" id="ARBA00023163"/>
    </source>
</evidence>
<feature type="compositionally biased region" description="Pro residues" evidence="8">
    <location>
        <begin position="280"/>
        <end position="306"/>
    </location>
</feature>
<evidence type="ECO:0000256" key="8">
    <source>
        <dbReference type="SAM" id="MobiDB-lite"/>
    </source>
</evidence>
<feature type="DNA-binding region" description="OmpR/PhoB-type" evidence="7">
    <location>
        <begin position="14"/>
        <end position="123"/>
    </location>
</feature>
<keyword evidence="5" id="KW-0804">Transcription</keyword>
<comment type="caution">
    <text evidence="10">The sequence shown here is derived from an EMBL/GenBank/DDBJ whole genome shotgun (WGS) entry which is preliminary data.</text>
</comment>
<dbReference type="InterPro" id="IPR051677">
    <property type="entry name" value="AfsR-DnrI-RedD_regulator"/>
</dbReference>
<dbReference type="Pfam" id="PF13424">
    <property type="entry name" value="TPR_12"/>
    <property type="match status" value="2"/>
</dbReference>
<dbReference type="SMART" id="SM00028">
    <property type="entry name" value="TPR"/>
    <property type="match status" value="5"/>
</dbReference>
<dbReference type="SMART" id="SM01043">
    <property type="entry name" value="BTAD"/>
    <property type="match status" value="1"/>
</dbReference>
<dbReference type="PRINTS" id="PR00364">
    <property type="entry name" value="DISEASERSIST"/>
</dbReference>
<proteinExistence type="inferred from homology"/>
<dbReference type="SUPFAM" id="SSF48452">
    <property type="entry name" value="TPR-like"/>
    <property type="match status" value="2"/>
</dbReference>
<dbReference type="PROSITE" id="PS50005">
    <property type="entry name" value="TPR"/>
    <property type="match status" value="1"/>
</dbReference>
<dbReference type="Pfam" id="PF00486">
    <property type="entry name" value="Trans_reg_C"/>
    <property type="match status" value="1"/>
</dbReference>
<evidence type="ECO:0000313" key="10">
    <source>
        <dbReference type="EMBL" id="GAA0917511.1"/>
    </source>
</evidence>
<dbReference type="EMBL" id="BAAAID010000003">
    <property type="protein sequence ID" value="GAA0917511.1"/>
    <property type="molecule type" value="Genomic_DNA"/>
</dbReference>
<keyword evidence="3" id="KW-0805">Transcription regulation</keyword>
<feature type="repeat" description="TPR" evidence="6">
    <location>
        <begin position="880"/>
        <end position="913"/>
    </location>
</feature>
<dbReference type="Gene3D" id="1.25.40.10">
    <property type="entry name" value="Tetratricopeptide repeat domain"/>
    <property type="match status" value="2"/>
</dbReference>
<evidence type="ECO:0000256" key="2">
    <source>
        <dbReference type="ARBA" id="ARBA00023012"/>
    </source>
</evidence>
<dbReference type="Gene3D" id="3.40.50.300">
    <property type="entry name" value="P-loop containing nucleotide triphosphate hydrolases"/>
    <property type="match status" value="1"/>
</dbReference>
<dbReference type="InterPro" id="IPR036388">
    <property type="entry name" value="WH-like_DNA-bd_sf"/>
</dbReference>
<comment type="similarity">
    <text evidence="1">Belongs to the AfsR/DnrI/RedD regulatory family.</text>
</comment>
<evidence type="ECO:0000256" key="4">
    <source>
        <dbReference type="ARBA" id="ARBA00023125"/>
    </source>
</evidence>
<dbReference type="PANTHER" id="PTHR35807:SF1">
    <property type="entry name" value="TRANSCRIPTIONAL REGULATOR REDD"/>
    <property type="match status" value="1"/>
</dbReference>
<dbReference type="InterPro" id="IPR005158">
    <property type="entry name" value="BTAD"/>
</dbReference>
<evidence type="ECO:0000259" key="9">
    <source>
        <dbReference type="PROSITE" id="PS51755"/>
    </source>
</evidence>
<dbReference type="InterPro" id="IPR001867">
    <property type="entry name" value="OmpR/PhoB-type_DNA-bd"/>
</dbReference>
<dbReference type="CDD" id="cd15831">
    <property type="entry name" value="BTAD"/>
    <property type="match status" value="1"/>
</dbReference>
<feature type="region of interest" description="Disordered" evidence="8">
    <location>
        <begin position="273"/>
        <end position="309"/>
    </location>
</feature>
<dbReference type="Gene3D" id="1.10.10.10">
    <property type="entry name" value="Winged helix-like DNA-binding domain superfamily/Winged helix DNA-binding domain"/>
    <property type="match status" value="1"/>
</dbReference>
<dbReference type="InterPro" id="IPR019734">
    <property type="entry name" value="TPR_rpt"/>
</dbReference>
<organism evidence="10 11">
    <name type="scientific">Streptomyces rhizosphaericus</name>
    <dbReference type="NCBI Taxonomy" id="114699"/>
    <lineage>
        <taxon>Bacteria</taxon>
        <taxon>Bacillati</taxon>
        <taxon>Actinomycetota</taxon>
        <taxon>Actinomycetes</taxon>
        <taxon>Kitasatosporales</taxon>
        <taxon>Streptomycetaceae</taxon>
        <taxon>Streptomyces</taxon>
        <taxon>Streptomyces violaceusniger group</taxon>
    </lineage>
</organism>
<dbReference type="SMART" id="SM00862">
    <property type="entry name" value="Trans_reg_C"/>
    <property type="match status" value="1"/>
</dbReference>
<dbReference type="Proteomes" id="UP001500418">
    <property type="component" value="Unassembled WGS sequence"/>
</dbReference>
<dbReference type="SUPFAM" id="SSF52540">
    <property type="entry name" value="P-loop containing nucleoside triphosphate hydrolases"/>
    <property type="match status" value="1"/>
</dbReference>
<keyword evidence="11" id="KW-1185">Reference proteome</keyword>
<keyword evidence="2" id="KW-0902">Two-component regulatory system</keyword>
<sequence>MSDESLTTHVGRKSSVPETGSTKILVVRFTVLGPVRAWRADAELELGPPKQRALLALLLVRAGQPVALSEIVDVLWAQDPPSTAVNVVHRHVGSVRRLLEPGLAARAEGSRLVRSSGGYRLNADPDALDLLRFRRLSESARRTAAEGEPERGAELFAQALALWQGPTATGVPSDIQTHPVFSGVDRELLAVAKEAATTALASAVPEQLPTVLQQFAAHHTLDETLQAQLIRVLATTGRRAEALEVFSSARNRLADQLGVAPGPELRAAHREVVPRSTPAPAEPVQPTPPATPPAPAVRPAQLPPDLPAFSGRHSELAGIHALLPEGSGIASPAPLVISAIDGMAGIGKTALAVHWAHRIAHRFPDGQLYANLRGFDPTGSMMSPNEALRGFLHALGIPPSRVPTGLDAKTALYRSLLAGRRMLVLLDNVVDSQHVRPLLPGSPGCLTIVTSRNQLHGLIAGEGARPLTLGPLSPAESHEALVRRLGTDRIAAEPQAVATIIRLCGRLPLALAVVAARAATRPSFPLSSVAAELHESQGNLDAFAGADPSTDARSVFSWSYRALEPEAARLFRLLALHPGPEVSIAAAASLAGLPLRVTRALLAALTRAHLLVEQDPGRYTFHDLLRAYAMELVQDHEAEEIRQDARHRMFDHYLHTARTAATLLTPHRTEPLPVSPARPDAAPEHLGGQERAEAWLSAERRVLLSVVEHARDHGFPAHAWQLAVTLEIFLDRRGHWQEQTAIQRTALGAARALSDRLGQAHSHRTLGFAEGRLGRYEEAHGHLERALELFTELGERGGQARTLRALAFLANCQGRSQEALDHYRPALGHYVGLDHISGQASVLNEIGWTHILLGEYEHALARCREAVELHRRIGDASGEAAALDSVGYAYHHLGRYEHALTSYGRALAIYREISDRYLEADTLHHQGDTRLAQGDVATALTDWRRALEILQELNHPDARVLDGKLGQYRQSPHPASALSR</sequence>
<dbReference type="SUPFAM" id="SSF46894">
    <property type="entry name" value="C-terminal effector domain of the bipartite response regulators"/>
    <property type="match status" value="1"/>
</dbReference>
<evidence type="ECO:0000256" key="6">
    <source>
        <dbReference type="PROSITE-ProRule" id="PRU00339"/>
    </source>
</evidence>
<gene>
    <name evidence="10" type="ORF">GCM10009575_007490</name>
</gene>
<protein>
    <submittedName>
        <fullName evidence="10">BTAD domain-containing putative transcriptional regulator</fullName>
    </submittedName>
</protein>
<dbReference type="Pfam" id="PF03704">
    <property type="entry name" value="BTAD"/>
    <property type="match status" value="1"/>
</dbReference>
<feature type="domain" description="OmpR/PhoB-type" evidence="9">
    <location>
        <begin position="14"/>
        <end position="123"/>
    </location>
</feature>
<evidence type="ECO:0000256" key="7">
    <source>
        <dbReference type="PROSITE-ProRule" id="PRU01091"/>
    </source>
</evidence>
<accession>A0ABP3ZB05</accession>
<dbReference type="PROSITE" id="PS51755">
    <property type="entry name" value="OMPR_PHOB"/>
    <property type="match status" value="1"/>
</dbReference>
<keyword evidence="4 7" id="KW-0238">DNA-binding</keyword>
<reference evidence="11" key="1">
    <citation type="journal article" date="2019" name="Int. J. Syst. Evol. Microbiol.">
        <title>The Global Catalogue of Microorganisms (GCM) 10K type strain sequencing project: providing services to taxonomists for standard genome sequencing and annotation.</title>
        <authorList>
            <consortium name="The Broad Institute Genomics Platform"/>
            <consortium name="The Broad Institute Genome Sequencing Center for Infectious Disease"/>
            <person name="Wu L."/>
            <person name="Ma J."/>
        </authorList>
    </citation>
    <scope>NUCLEOTIDE SEQUENCE [LARGE SCALE GENOMIC DNA]</scope>
    <source>
        <strain evidence="11">JCM 11444</strain>
    </source>
</reference>
<evidence type="ECO:0000256" key="3">
    <source>
        <dbReference type="ARBA" id="ARBA00023015"/>
    </source>
</evidence>
<evidence type="ECO:0000313" key="11">
    <source>
        <dbReference type="Proteomes" id="UP001500418"/>
    </source>
</evidence>
<dbReference type="InterPro" id="IPR016032">
    <property type="entry name" value="Sig_transdc_resp-reg_C-effctor"/>
</dbReference>
<dbReference type="InterPro" id="IPR011990">
    <property type="entry name" value="TPR-like_helical_dom_sf"/>
</dbReference>
<dbReference type="InterPro" id="IPR027417">
    <property type="entry name" value="P-loop_NTPase"/>
</dbReference>
<evidence type="ECO:0000256" key="1">
    <source>
        <dbReference type="ARBA" id="ARBA00005820"/>
    </source>
</evidence>
<name>A0ABP3ZB05_9ACTN</name>
<keyword evidence="6" id="KW-0802">TPR repeat</keyword>
<dbReference type="PANTHER" id="PTHR35807">
    <property type="entry name" value="TRANSCRIPTIONAL REGULATOR REDD-RELATED"/>
    <property type="match status" value="1"/>
</dbReference>